<dbReference type="GO" id="GO:0003677">
    <property type="term" value="F:DNA binding"/>
    <property type="evidence" value="ECO:0007669"/>
    <property type="project" value="UniProtKB-KW"/>
</dbReference>
<dbReference type="Proteomes" id="UP001147733">
    <property type="component" value="Unassembled WGS sequence"/>
</dbReference>
<keyword evidence="4" id="KW-0238">DNA-binding</keyword>
<dbReference type="GO" id="GO:0006351">
    <property type="term" value="P:DNA-templated transcription"/>
    <property type="evidence" value="ECO:0007669"/>
    <property type="project" value="InterPro"/>
</dbReference>
<dbReference type="OrthoDB" id="5121955at2759"/>
<dbReference type="SMART" id="SM00066">
    <property type="entry name" value="GAL4"/>
    <property type="match status" value="1"/>
</dbReference>
<dbReference type="InterPro" id="IPR007219">
    <property type="entry name" value="XnlR_reg_dom"/>
</dbReference>
<dbReference type="PANTHER" id="PTHR47171:SF3">
    <property type="entry name" value="FARA-RELATED"/>
    <property type="match status" value="1"/>
</dbReference>
<keyword evidence="1" id="KW-0479">Metal-binding</keyword>
<proteinExistence type="predicted"/>
<evidence type="ECO:0000256" key="7">
    <source>
        <dbReference type="SAM" id="MobiDB-lite"/>
    </source>
</evidence>
<dbReference type="GO" id="GO:0000981">
    <property type="term" value="F:DNA-binding transcription factor activity, RNA polymerase II-specific"/>
    <property type="evidence" value="ECO:0007669"/>
    <property type="project" value="InterPro"/>
</dbReference>
<feature type="region of interest" description="Disordered" evidence="7">
    <location>
        <begin position="42"/>
        <end position="95"/>
    </location>
</feature>
<feature type="compositionally biased region" description="Polar residues" evidence="7">
    <location>
        <begin position="559"/>
        <end position="570"/>
    </location>
</feature>
<evidence type="ECO:0000259" key="8">
    <source>
        <dbReference type="PROSITE" id="PS50048"/>
    </source>
</evidence>
<dbReference type="GeneID" id="81378224"/>
<dbReference type="CDD" id="cd00067">
    <property type="entry name" value="GAL4"/>
    <property type="match status" value="1"/>
</dbReference>
<keyword evidence="5" id="KW-0804">Transcription</keyword>
<dbReference type="Pfam" id="PF00172">
    <property type="entry name" value="Zn_clus"/>
    <property type="match status" value="1"/>
</dbReference>
<reference evidence="9" key="2">
    <citation type="journal article" date="2023" name="IMA Fungus">
        <title>Comparative genomic study of the Penicillium genus elucidates a diverse pangenome and 15 lateral gene transfer events.</title>
        <authorList>
            <person name="Petersen C."/>
            <person name="Sorensen T."/>
            <person name="Nielsen M.R."/>
            <person name="Sondergaard T.E."/>
            <person name="Sorensen J.L."/>
            <person name="Fitzpatrick D.A."/>
            <person name="Frisvad J.C."/>
            <person name="Nielsen K.L."/>
        </authorList>
    </citation>
    <scope>NUCLEOTIDE SEQUENCE</scope>
    <source>
        <strain evidence="9">IBT 23319</strain>
    </source>
</reference>
<evidence type="ECO:0000256" key="1">
    <source>
        <dbReference type="ARBA" id="ARBA00022723"/>
    </source>
</evidence>
<evidence type="ECO:0000313" key="10">
    <source>
        <dbReference type="Proteomes" id="UP001147733"/>
    </source>
</evidence>
<evidence type="ECO:0000256" key="3">
    <source>
        <dbReference type="ARBA" id="ARBA00023015"/>
    </source>
</evidence>
<evidence type="ECO:0000313" key="9">
    <source>
        <dbReference type="EMBL" id="KAJ5241810.1"/>
    </source>
</evidence>
<dbReference type="EMBL" id="JAPQKT010000001">
    <property type="protein sequence ID" value="KAJ5241810.1"/>
    <property type="molecule type" value="Genomic_DNA"/>
</dbReference>
<protein>
    <submittedName>
        <fullName evidence="9">Transcriptional regulator family: Fungal Specific TF</fullName>
    </submittedName>
</protein>
<dbReference type="SUPFAM" id="SSF57701">
    <property type="entry name" value="Zn2/Cys6 DNA-binding domain"/>
    <property type="match status" value="1"/>
</dbReference>
<evidence type="ECO:0000256" key="6">
    <source>
        <dbReference type="ARBA" id="ARBA00023242"/>
    </source>
</evidence>
<keyword evidence="2" id="KW-0862">Zinc</keyword>
<keyword evidence="10" id="KW-1185">Reference proteome</keyword>
<comment type="caution">
    <text evidence="9">The sequence shown here is derived from an EMBL/GenBank/DDBJ whole genome shotgun (WGS) entry which is preliminary data.</text>
</comment>
<evidence type="ECO:0000256" key="2">
    <source>
        <dbReference type="ARBA" id="ARBA00022833"/>
    </source>
</evidence>
<reference evidence="9" key="1">
    <citation type="submission" date="2022-11" db="EMBL/GenBank/DDBJ databases">
        <authorList>
            <person name="Petersen C."/>
        </authorList>
    </citation>
    <scope>NUCLEOTIDE SEQUENCE</scope>
    <source>
        <strain evidence="9">IBT 23319</strain>
    </source>
</reference>
<dbReference type="InterPro" id="IPR001138">
    <property type="entry name" value="Zn2Cys6_DnaBD"/>
</dbReference>
<dbReference type="SMART" id="SM00906">
    <property type="entry name" value="Fungal_trans"/>
    <property type="match status" value="1"/>
</dbReference>
<dbReference type="Gene3D" id="4.10.240.10">
    <property type="entry name" value="Zn(2)-C6 fungal-type DNA-binding domain"/>
    <property type="match status" value="1"/>
</dbReference>
<evidence type="ECO:0000256" key="4">
    <source>
        <dbReference type="ARBA" id="ARBA00023125"/>
    </source>
</evidence>
<feature type="compositionally biased region" description="Basic residues" evidence="7">
    <location>
        <begin position="75"/>
        <end position="85"/>
    </location>
</feature>
<gene>
    <name evidence="9" type="ORF">N7469_000137</name>
</gene>
<dbReference type="CDD" id="cd12148">
    <property type="entry name" value="fungal_TF_MHR"/>
    <property type="match status" value="1"/>
</dbReference>
<feature type="region of interest" description="Disordered" evidence="7">
    <location>
        <begin position="559"/>
        <end position="598"/>
    </location>
</feature>
<dbReference type="InterPro" id="IPR052073">
    <property type="entry name" value="Amide_Lactam_Regulators"/>
</dbReference>
<dbReference type="Pfam" id="PF04082">
    <property type="entry name" value="Fungal_trans"/>
    <property type="match status" value="1"/>
</dbReference>
<dbReference type="GO" id="GO:0008270">
    <property type="term" value="F:zinc ion binding"/>
    <property type="evidence" value="ECO:0007669"/>
    <property type="project" value="InterPro"/>
</dbReference>
<dbReference type="RefSeq" id="XP_056504814.1">
    <property type="nucleotide sequence ID" value="XM_056639057.1"/>
</dbReference>
<dbReference type="PANTHER" id="PTHR47171">
    <property type="entry name" value="FARA-RELATED"/>
    <property type="match status" value="1"/>
</dbReference>
<dbReference type="InterPro" id="IPR036864">
    <property type="entry name" value="Zn2-C6_fun-type_DNA-bd_sf"/>
</dbReference>
<name>A0A9W9TW94_PENCI</name>
<keyword evidence="3" id="KW-0805">Transcription regulation</keyword>
<dbReference type="AlphaFoldDB" id="A0A9W9TW94"/>
<dbReference type="PROSITE" id="PS00463">
    <property type="entry name" value="ZN2_CY6_FUNGAL_1"/>
    <property type="match status" value="1"/>
</dbReference>
<accession>A0A9W9TW94</accession>
<keyword evidence="6" id="KW-0539">Nucleus</keyword>
<dbReference type="PROSITE" id="PS50048">
    <property type="entry name" value="ZN2_CY6_FUNGAL_2"/>
    <property type="match status" value="1"/>
</dbReference>
<evidence type="ECO:0000256" key="5">
    <source>
        <dbReference type="ARBA" id="ARBA00023163"/>
    </source>
</evidence>
<organism evidence="9 10">
    <name type="scientific">Penicillium citrinum</name>
    <dbReference type="NCBI Taxonomy" id="5077"/>
    <lineage>
        <taxon>Eukaryota</taxon>
        <taxon>Fungi</taxon>
        <taxon>Dikarya</taxon>
        <taxon>Ascomycota</taxon>
        <taxon>Pezizomycotina</taxon>
        <taxon>Eurotiomycetes</taxon>
        <taxon>Eurotiomycetidae</taxon>
        <taxon>Eurotiales</taxon>
        <taxon>Aspergillaceae</taxon>
        <taxon>Penicillium</taxon>
    </lineage>
</organism>
<sequence length="632" mass="71655">MPVKVACQACHGRRVKCDREEGTACSNCRLAGRHCEPFISRRGRRRKEPLSSSQIQLPKARDQRYPQQYQYQQHQYHHQHYHQHQHSQQEPCFPSLNPSGITPYVGDASNLNYLIQQFGNPFRGTADIHPLEDRLQAAMLNRLGLSTTKELDRINTYTTERLRLEGAFEVPSQETSRALLNSYFDHSLASLPVIDRTRFLHSLENNSTSRLLLNAVYLAGTSYCSEEIISAAGFPSRYLASLTFYRRAKALYDAGYEKDAVATIQGTFLICHWWSGLLEPKDPWYWLGISVGMAQALGMHQEKSYIRMNDADRKIWRRLWWMIYAMDINLSMLLDRPPRVQGRLCNVRPLSEDDFDLSSDVETEAPGRILPEADLFAIHAVQLARIVDQFYTIKFDETSARSQDVCLEQISRWASCLPADFQNITADSSPWAMITNILYQQYRLLLHRSNPRFSHNTGQGTPTFEICTQIYHVLELIVLKDLAYSAAASIIAPVLSTLSIHIVNIHGGNPGLRMISENRARFCMNILDKLQDRFPIVASSYPIFEALLKRYSVNIASNDNTRQGNLQPSNLDKGGSVGNAAGQSTHDPQPSGDYQGEFGHFLQDGMGATFSFPLPFGNLFEDILLSSPPPED</sequence>
<feature type="domain" description="Zn(2)-C6 fungal-type" evidence="8">
    <location>
        <begin position="6"/>
        <end position="35"/>
    </location>
</feature>